<feature type="region of interest" description="Disordered" evidence="1">
    <location>
        <begin position="315"/>
        <end position="388"/>
    </location>
</feature>
<reference evidence="2 3" key="1">
    <citation type="journal article" date="2023" name="Plants (Basel)">
        <title>Bridging the Gap: Combining Genomics and Transcriptomics Approaches to Understand Stylosanthes scabra, an Orphan Legume from the Brazilian Caatinga.</title>
        <authorList>
            <person name="Ferreira-Neto J.R.C."/>
            <person name="da Silva M.D."/>
            <person name="Binneck E."/>
            <person name="de Melo N.F."/>
            <person name="da Silva R.H."/>
            <person name="de Melo A.L.T.M."/>
            <person name="Pandolfi V."/>
            <person name="Bustamante F.O."/>
            <person name="Brasileiro-Vidal A.C."/>
            <person name="Benko-Iseppon A.M."/>
        </authorList>
    </citation>
    <scope>NUCLEOTIDE SEQUENCE [LARGE SCALE GENOMIC DNA]</scope>
    <source>
        <tissue evidence="2">Leaves</tissue>
    </source>
</reference>
<evidence type="ECO:0000313" key="2">
    <source>
        <dbReference type="EMBL" id="MED6108371.1"/>
    </source>
</evidence>
<feature type="compositionally biased region" description="Low complexity" evidence="1">
    <location>
        <begin position="323"/>
        <end position="333"/>
    </location>
</feature>
<sequence>MVERVNDDDDDDDDDDGDDDTSESKNDETPGDHTDYSASSSRKLEEDNHDDDDDDDESVESGSDQAESSSPDASMTDIIPILDELHPLLDTDAPQPTRLSHVASGAVSESQQSDEESIESDEDAENGEGEEEEETDGGKEDESKSAIKWTEDDQKNLMDLGTLELERNQRLESLIARRRARRMMTEKNLIDLDVADLPYNVPPIATTRHNPFDLPDESYAAMGLPPIPGSAPSILQPRRNPFDIPYDPNEEKPDLKGDSFQQEFSMFNQKDSAFFRRHESFSLGPSAFGMSKHERHDINWKPIFTAERMASEGTSYSSFQRQSSEMSDSKVSSVPDTESVSSNDQDESKLIEKDLSQEAEIISNADHASGIAEHGSQPSGAKDFVDTEDNTLHHDEAEVVLGGVENPSEMEFYHDTSEVETLMNAGETQLRGEPNDDDSSSSRSSHSSVSEVIDNIPDEKMENKANMQNGDGHLAESRLSTQTSGEESRISAQSSGDESHFHNASSEVEDNQHVEPVYDSSPPAAEKLDSIPSVSSDSAMETFETALPPASVEMAANLSDKECKAHDERLEGDSSGLEETEAAPSEPHTVVKNEHHVPVNEISAIAPKVQDLDSSDSNYQMASEKLSTVHDKSVGGGSEPNEVTRFENANMPDSAALDLQHSRESHPTVHSEDDVLLSRSMEQGNIDVHQDFDQKMVSFTSDSQHEVDVKSPSIMESSRSSSDKLVAGPSSSGHDESEVESAQAVGTSNNDEFEELHDVTYQTPLNMSSAASEISETTEFNSPTGEVDLEVIRHEAVDKEYHTEAQEHLDSSAESYTSQATEESMNDMKEIDEGFLMELDTVGDFNVNKDGMPLHTNHMSKIMTYIDQEIPILEARSLEDINLAFKQLQEGVDIKEVILPSMIKDQLESEESKDNLETKSDLHVVEARSVEDINIALMQIQEGNREELTKPLDLNEGLVKVEADGAGSTQVGEFADVATSTEEGNRTPGDELESAPVSSSSKEVRNPEDKLENAPVTSSSKETKSHIRKSSSSSSSSSSDSD</sequence>
<feature type="compositionally biased region" description="Low complexity" evidence="1">
    <location>
        <begin position="441"/>
        <end position="450"/>
    </location>
</feature>
<feature type="compositionally biased region" description="Basic and acidic residues" evidence="1">
    <location>
        <begin position="136"/>
        <end position="156"/>
    </location>
</feature>
<feature type="compositionally biased region" description="Polar residues" evidence="1">
    <location>
        <begin position="812"/>
        <end position="823"/>
    </location>
</feature>
<feature type="region of interest" description="Disordered" evidence="1">
    <location>
        <begin position="970"/>
        <end position="1042"/>
    </location>
</feature>
<feature type="compositionally biased region" description="Basic and acidic residues" evidence="1">
    <location>
        <begin position="589"/>
        <end position="598"/>
    </location>
</feature>
<evidence type="ECO:0000256" key="1">
    <source>
        <dbReference type="SAM" id="MobiDB-lite"/>
    </source>
</evidence>
<feature type="compositionally biased region" description="Basic and acidic residues" evidence="1">
    <location>
        <begin position="22"/>
        <end position="35"/>
    </location>
</feature>
<feature type="compositionally biased region" description="Polar residues" evidence="1">
    <location>
        <begin position="478"/>
        <end position="506"/>
    </location>
</feature>
<feature type="compositionally biased region" description="Basic and acidic residues" evidence="1">
    <location>
        <begin position="560"/>
        <end position="572"/>
    </location>
</feature>
<keyword evidence="3" id="KW-1185">Reference proteome</keyword>
<dbReference type="EMBL" id="JASCZI010000081">
    <property type="protein sequence ID" value="MED6108371.1"/>
    <property type="molecule type" value="Genomic_DNA"/>
</dbReference>
<feature type="compositionally biased region" description="Low complexity" evidence="1">
    <location>
        <begin position="1030"/>
        <end position="1042"/>
    </location>
</feature>
<comment type="caution">
    <text evidence="2">The sequence shown here is derived from an EMBL/GenBank/DDBJ whole genome shotgun (WGS) entry which is preliminary data.</text>
</comment>
<feature type="compositionally biased region" description="Acidic residues" evidence="1">
    <location>
        <begin position="112"/>
        <end position="135"/>
    </location>
</feature>
<dbReference type="PANTHER" id="PTHR33870:SF4">
    <property type="entry name" value="CARDIOMYOPATHY-ASSOCIATED PROTEIN"/>
    <property type="match status" value="1"/>
</dbReference>
<feature type="compositionally biased region" description="Polar residues" evidence="1">
    <location>
        <begin position="334"/>
        <end position="343"/>
    </location>
</feature>
<feature type="compositionally biased region" description="Basic and acidic residues" evidence="1">
    <location>
        <begin position="1002"/>
        <end position="1012"/>
    </location>
</feature>
<evidence type="ECO:0000313" key="3">
    <source>
        <dbReference type="Proteomes" id="UP001341840"/>
    </source>
</evidence>
<protein>
    <submittedName>
        <fullName evidence="2">Uncharacterized protein</fullName>
    </submittedName>
</protein>
<feature type="region of interest" description="Disordered" evidence="1">
    <location>
        <begin position="1"/>
        <end position="156"/>
    </location>
</feature>
<feature type="region of interest" description="Disordered" evidence="1">
    <location>
        <begin position="699"/>
        <end position="751"/>
    </location>
</feature>
<name>A0ABU6QAE4_9FABA</name>
<feature type="region of interest" description="Disordered" evidence="1">
    <location>
        <begin position="803"/>
        <end position="825"/>
    </location>
</feature>
<dbReference type="PANTHER" id="PTHR33870">
    <property type="entry name" value="CARDIOMYOPATHY-ASSOCIATED PROTEIN"/>
    <property type="match status" value="1"/>
</dbReference>
<feature type="compositionally biased region" description="Low complexity" evidence="1">
    <location>
        <begin position="711"/>
        <end position="720"/>
    </location>
</feature>
<feature type="compositionally biased region" description="Basic and acidic residues" evidence="1">
    <location>
        <begin position="346"/>
        <end position="356"/>
    </location>
</feature>
<proteinExistence type="predicted"/>
<dbReference type="Proteomes" id="UP001341840">
    <property type="component" value="Unassembled WGS sequence"/>
</dbReference>
<gene>
    <name evidence="2" type="ORF">PIB30_023287</name>
</gene>
<organism evidence="2 3">
    <name type="scientific">Stylosanthes scabra</name>
    <dbReference type="NCBI Taxonomy" id="79078"/>
    <lineage>
        <taxon>Eukaryota</taxon>
        <taxon>Viridiplantae</taxon>
        <taxon>Streptophyta</taxon>
        <taxon>Embryophyta</taxon>
        <taxon>Tracheophyta</taxon>
        <taxon>Spermatophyta</taxon>
        <taxon>Magnoliopsida</taxon>
        <taxon>eudicotyledons</taxon>
        <taxon>Gunneridae</taxon>
        <taxon>Pentapetalae</taxon>
        <taxon>rosids</taxon>
        <taxon>fabids</taxon>
        <taxon>Fabales</taxon>
        <taxon>Fabaceae</taxon>
        <taxon>Papilionoideae</taxon>
        <taxon>50 kb inversion clade</taxon>
        <taxon>dalbergioids sensu lato</taxon>
        <taxon>Dalbergieae</taxon>
        <taxon>Pterocarpus clade</taxon>
        <taxon>Stylosanthes</taxon>
    </lineage>
</organism>
<accession>A0ABU6QAE4</accession>
<feature type="compositionally biased region" description="Acidic residues" evidence="1">
    <location>
        <begin position="1"/>
        <end position="21"/>
    </location>
</feature>
<feature type="compositionally biased region" description="Acidic residues" evidence="1">
    <location>
        <begin position="47"/>
        <end position="59"/>
    </location>
</feature>
<feature type="region of interest" description="Disordered" evidence="1">
    <location>
        <begin position="414"/>
        <end position="542"/>
    </location>
</feature>
<feature type="region of interest" description="Disordered" evidence="1">
    <location>
        <begin position="560"/>
        <end position="645"/>
    </location>
</feature>